<evidence type="ECO:0000313" key="1">
    <source>
        <dbReference type="EMBL" id="CAH2987299.1"/>
    </source>
</evidence>
<reference evidence="1" key="1">
    <citation type="submission" date="2021-12" db="EMBL/GenBank/DDBJ databases">
        <authorList>
            <person name="King R."/>
        </authorList>
    </citation>
    <scope>NUCLEOTIDE SEQUENCE</scope>
</reference>
<evidence type="ECO:0000313" key="2">
    <source>
        <dbReference type="Proteomes" id="UP001153292"/>
    </source>
</evidence>
<accession>A0ABN8LEQ6</accession>
<dbReference type="EMBL" id="OU963918">
    <property type="protein sequence ID" value="CAH2987299.1"/>
    <property type="molecule type" value="Genomic_DNA"/>
</dbReference>
<dbReference type="Gene3D" id="2.40.50.140">
    <property type="entry name" value="Nucleic acid-binding proteins"/>
    <property type="match status" value="1"/>
</dbReference>
<dbReference type="Proteomes" id="UP001153292">
    <property type="component" value="Chromosome 25"/>
</dbReference>
<proteinExistence type="predicted"/>
<protein>
    <submittedName>
        <fullName evidence="1">Uncharacterized protein</fullName>
    </submittedName>
</protein>
<sequence>MDNFQKNPVKLYIQDIFRANRTTQNKYIYEMFGLTFKNIMIHGVVTAVYNILNTSLNFELSDATGTVQVYYDKSKNNNNIGAQTMKGLFYDFAEESKFGNSNIQIMNTLMDRIVKKNKHEIKEGYQCSETSAERDVAWMEELMYLYDKYYLLSKN</sequence>
<gene>
    <name evidence="1" type="ORF">CHILSU_LOCUS6911</name>
</gene>
<organism evidence="1 2">
    <name type="scientific">Chilo suppressalis</name>
    <name type="common">Asiatic rice borer moth</name>
    <dbReference type="NCBI Taxonomy" id="168631"/>
    <lineage>
        <taxon>Eukaryota</taxon>
        <taxon>Metazoa</taxon>
        <taxon>Ecdysozoa</taxon>
        <taxon>Arthropoda</taxon>
        <taxon>Hexapoda</taxon>
        <taxon>Insecta</taxon>
        <taxon>Pterygota</taxon>
        <taxon>Neoptera</taxon>
        <taxon>Endopterygota</taxon>
        <taxon>Lepidoptera</taxon>
        <taxon>Glossata</taxon>
        <taxon>Ditrysia</taxon>
        <taxon>Pyraloidea</taxon>
        <taxon>Crambidae</taxon>
        <taxon>Crambinae</taxon>
        <taxon>Chilo</taxon>
    </lineage>
</organism>
<name>A0ABN8LEQ6_CHISP</name>
<keyword evidence="2" id="KW-1185">Reference proteome</keyword>
<dbReference type="InterPro" id="IPR012340">
    <property type="entry name" value="NA-bd_OB-fold"/>
</dbReference>